<dbReference type="GO" id="GO:0006310">
    <property type="term" value="P:DNA recombination"/>
    <property type="evidence" value="ECO:0007669"/>
    <property type="project" value="UniProtKB-UniRule"/>
</dbReference>
<evidence type="ECO:0000256" key="2">
    <source>
        <dbReference type="ARBA" id="ARBA00022763"/>
    </source>
</evidence>
<organism evidence="8 9">
    <name type="scientific">Lacticaseibacillus nasuensis JCM 17158</name>
    <dbReference type="NCBI Taxonomy" id="1291734"/>
    <lineage>
        <taxon>Bacteria</taxon>
        <taxon>Bacillati</taxon>
        <taxon>Bacillota</taxon>
        <taxon>Bacilli</taxon>
        <taxon>Lactobacillales</taxon>
        <taxon>Lactobacillaceae</taxon>
        <taxon>Lacticaseibacillus</taxon>
    </lineage>
</organism>
<protein>
    <recommendedName>
        <fullName evidence="6">Holliday junction branch migration complex subunit RuvA</fullName>
    </recommendedName>
</protein>
<dbReference type="RefSeq" id="WP_056951965.1">
    <property type="nucleotide sequence ID" value="NZ_AZDJ01000032.1"/>
</dbReference>
<dbReference type="InterPro" id="IPR003583">
    <property type="entry name" value="Hlx-hairpin-Hlx_DNA-bd_motif"/>
</dbReference>
<keyword evidence="2 6" id="KW-0227">DNA damage</keyword>
<dbReference type="Gene3D" id="1.10.150.20">
    <property type="entry name" value="5' to 3' exonuclease, C-terminal subdomain"/>
    <property type="match status" value="1"/>
</dbReference>
<dbReference type="GO" id="GO:0005737">
    <property type="term" value="C:cytoplasm"/>
    <property type="evidence" value="ECO:0007669"/>
    <property type="project" value="UniProtKB-SubCell"/>
</dbReference>
<dbReference type="GO" id="GO:0005524">
    <property type="term" value="F:ATP binding"/>
    <property type="evidence" value="ECO:0007669"/>
    <property type="project" value="InterPro"/>
</dbReference>
<dbReference type="SUPFAM" id="SSF50249">
    <property type="entry name" value="Nucleic acid-binding proteins"/>
    <property type="match status" value="1"/>
</dbReference>
<evidence type="ECO:0000313" key="9">
    <source>
        <dbReference type="Proteomes" id="UP000051804"/>
    </source>
</evidence>
<evidence type="ECO:0000256" key="1">
    <source>
        <dbReference type="ARBA" id="ARBA00022490"/>
    </source>
</evidence>
<dbReference type="InterPro" id="IPR036267">
    <property type="entry name" value="RuvA_C_sf"/>
</dbReference>
<dbReference type="Pfam" id="PF14520">
    <property type="entry name" value="HHH_5"/>
    <property type="match status" value="1"/>
</dbReference>
<comment type="caution">
    <text evidence="8">The sequence shown here is derived from an EMBL/GenBank/DDBJ whole genome shotgun (WGS) entry which is preliminary data.</text>
</comment>
<evidence type="ECO:0000313" key="8">
    <source>
        <dbReference type="EMBL" id="KRK70348.1"/>
    </source>
</evidence>
<dbReference type="OrthoDB" id="5293449at2"/>
<keyword evidence="8" id="KW-0378">Hydrolase</keyword>
<dbReference type="HAMAP" id="MF_00031">
    <property type="entry name" value="DNA_HJ_migration_RuvA"/>
    <property type="match status" value="1"/>
</dbReference>
<dbReference type="InterPro" id="IPR011114">
    <property type="entry name" value="RuvA_C"/>
</dbReference>
<dbReference type="STRING" id="1291734.FD02_GL000411"/>
<dbReference type="SMART" id="SM00278">
    <property type="entry name" value="HhH1"/>
    <property type="match status" value="2"/>
</dbReference>
<evidence type="ECO:0000259" key="7">
    <source>
        <dbReference type="SMART" id="SM00278"/>
    </source>
</evidence>
<evidence type="ECO:0000256" key="6">
    <source>
        <dbReference type="HAMAP-Rule" id="MF_00031"/>
    </source>
</evidence>
<keyword evidence="3 6" id="KW-0238">DNA-binding</keyword>
<sequence length="193" mass="19754">MYEYLNGTIASVTPSGIVVDVGGVGYRVLTANPYHFTVGETARVYVQQIIRDTEQSLYGFATEEDKATFNQLLTVTGIGPKSALAILANADPAGLASAVAADDVTFLTKFPGVGKKTAQQIILDLKGKLAVGAAEVAPAAAPSVAPALADALAALTALGYAERDVAKVGKALAKAPATTTEAYLSQGLALLTK</sequence>
<keyword evidence="9" id="KW-1185">Reference proteome</keyword>
<dbReference type="InterPro" id="IPR000085">
    <property type="entry name" value="RuvA"/>
</dbReference>
<dbReference type="GO" id="GO:0009378">
    <property type="term" value="F:four-way junction helicase activity"/>
    <property type="evidence" value="ECO:0007669"/>
    <property type="project" value="InterPro"/>
</dbReference>
<dbReference type="EMBL" id="AZDJ01000032">
    <property type="protein sequence ID" value="KRK70348.1"/>
    <property type="molecule type" value="Genomic_DNA"/>
</dbReference>
<evidence type="ECO:0000256" key="4">
    <source>
        <dbReference type="ARBA" id="ARBA00023172"/>
    </source>
</evidence>
<comment type="caution">
    <text evidence="6">Lacks conserved residue(s) required for the propagation of feature annotation.</text>
</comment>
<name>A0A0R1JGZ9_9LACO</name>
<dbReference type="Gene3D" id="2.40.50.140">
    <property type="entry name" value="Nucleic acid-binding proteins"/>
    <property type="match status" value="1"/>
</dbReference>
<comment type="domain">
    <text evidence="6">Has three domains with a flexible linker between the domains II and III and assumes an 'L' shape. Domain III is highly mobile and contacts RuvB.</text>
</comment>
<keyword evidence="5 6" id="KW-0234">DNA repair</keyword>
<comment type="function">
    <text evidence="6">The RuvA-RuvB-RuvC complex processes Holliday junction (HJ) DNA during genetic recombination and DNA repair, while the RuvA-RuvB complex plays an important role in the rescue of blocked DNA replication forks via replication fork reversal (RFR). RuvA specifically binds to HJ cruciform DNA, conferring on it an open structure. The RuvB hexamer acts as an ATP-dependent pump, pulling dsDNA into and through the RuvAB complex. HJ branch migration allows RuvC to scan DNA until it finds its consensus sequence, where it cleaves and resolves the cruciform DNA.</text>
</comment>
<dbReference type="InterPro" id="IPR012340">
    <property type="entry name" value="NA-bd_OB-fold"/>
</dbReference>
<dbReference type="Pfam" id="PF07499">
    <property type="entry name" value="RuvA_C"/>
    <property type="match status" value="1"/>
</dbReference>
<dbReference type="AlphaFoldDB" id="A0A0R1JGZ9"/>
<comment type="subunit">
    <text evidence="6">Homotetramer. Forms an RuvA(8)-RuvB(12)-Holliday junction (HJ) complex. HJ DNA is sandwiched between 2 RuvA tetramers; dsDNA enters through RuvA and exits via RuvB. An RuvB hexamer assembles on each DNA strand where it exits the tetramer. Each RuvB hexamer is contacted by two RuvA subunits (via domain III) on 2 adjacent RuvB subunits; this complex drives branch migration. In the full resolvosome a probable DNA-RuvA(4)-RuvB(12)-RuvC(2) complex forms which resolves the HJ.</text>
</comment>
<dbReference type="GO" id="GO:0006281">
    <property type="term" value="P:DNA repair"/>
    <property type="evidence" value="ECO:0007669"/>
    <property type="project" value="UniProtKB-UniRule"/>
</dbReference>
<proteinExistence type="inferred from homology"/>
<evidence type="ECO:0000256" key="5">
    <source>
        <dbReference type="ARBA" id="ARBA00023204"/>
    </source>
</evidence>
<dbReference type="NCBIfam" id="TIGR00084">
    <property type="entry name" value="ruvA"/>
    <property type="match status" value="1"/>
</dbReference>
<feature type="region of interest" description="Domain III" evidence="6">
    <location>
        <begin position="142"/>
        <end position="193"/>
    </location>
</feature>
<keyword evidence="8" id="KW-0347">Helicase</keyword>
<keyword evidence="8" id="KW-0547">Nucleotide-binding</keyword>
<gene>
    <name evidence="6" type="primary">ruvA</name>
    <name evidence="8" type="ORF">FD02_GL000411</name>
</gene>
<dbReference type="Proteomes" id="UP000051804">
    <property type="component" value="Unassembled WGS sequence"/>
</dbReference>
<reference evidence="8 9" key="1">
    <citation type="journal article" date="2015" name="Genome Announc.">
        <title>Expanding the biotechnology potential of lactobacilli through comparative genomics of 213 strains and associated genera.</title>
        <authorList>
            <person name="Sun Z."/>
            <person name="Harris H.M."/>
            <person name="McCann A."/>
            <person name="Guo C."/>
            <person name="Argimon S."/>
            <person name="Zhang W."/>
            <person name="Yang X."/>
            <person name="Jeffery I.B."/>
            <person name="Cooney J.C."/>
            <person name="Kagawa T.F."/>
            <person name="Liu W."/>
            <person name="Song Y."/>
            <person name="Salvetti E."/>
            <person name="Wrobel A."/>
            <person name="Rasinkangas P."/>
            <person name="Parkhill J."/>
            <person name="Rea M.C."/>
            <person name="O'Sullivan O."/>
            <person name="Ritari J."/>
            <person name="Douillard F.P."/>
            <person name="Paul Ross R."/>
            <person name="Yang R."/>
            <person name="Briner A.E."/>
            <person name="Felis G.E."/>
            <person name="de Vos W.M."/>
            <person name="Barrangou R."/>
            <person name="Klaenhammer T.R."/>
            <person name="Caufield P.W."/>
            <person name="Cui Y."/>
            <person name="Zhang H."/>
            <person name="O'Toole P.W."/>
        </authorList>
    </citation>
    <scope>NUCLEOTIDE SEQUENCE [LARGE SCALE GENOMIC DNA]</scope>
    <source>
        <strain evidence="8 9">JCM 17158</strain>
    </source>
</reference>
<dbReference type="GO" id="GO:0000400">
    <property type="term" value="F:four-way junction DNA binding"/>
    <property type="evidence" value="ECO:0007669"/>
    <property type="project" value="UniProtKB-UniRule"/>
</dbReference>
<evidence type="ECO:0000256" key="3">
    <source>
        <dbReference type="ARBA" id="ARBA00023125"/>
    </source>
</evidence>
<keyword evidence="4 6" id="KW-0233">DNA recombination</keyword>
<dbReference type="SUPFAM" id="SSF46929">
    <property type="entry name" value="DNA helicase RuvA subunit, C-terminal domain"/>
    <property type="match status" value="1"/>
</dbReference>
<feature type="domain" description="Helix-hairpin-helix DNA-binding motif class 1" evidence="7">
    <location>
        <begin position="105"/>
        <end position="124"/>
    </location>
</feature>
<dbReference type="GO" id="GO:0009379">
    <property type="term" value="C:Holliday junction helicase complex"/>
    <property type="evidence" value="ECO:0007669"/>
    <property type="project" value="InterPro"/>
</dbReference>
<comment type="subcellular location">
    <subcellularLocation>
        <location evidence="6">Cytoplasm</location>
    </subcellularLocation>
</comment>
<comment type="similarity">
    <text evidence="6">Belongs to the RuvA family.</text>
</comment>
<dbReference type="InterPro" id="IPR010994">
    <property type="entry name" value="RuvA_2-like"/>
</dbReference>
<dbReference type="InterPro" id="IPR013849">
    <property type="entry name" value="DNA_helicase_Holl-junc_RuvA_I"/>
</dbReference>
<dbReference type="SUPFAM" id="SSF47781">
    <property type="entry name" value="RuvA domain 2-like"/>
    <property type="match status" value="1"/>
</dbReference>
<accession>A0A0R1JGZ9</accession>
<feature type="domain" description="Helix-hairpin-helix DNA-binding motif class 1" evidence="7">
    <location>
        <begin position="70"/>
        <end position="89"/>
    </location>
</feature>
<dbReference type="PATRIC" id="fig|1291734.4.peg.425"/>
<keyword evidence="1 6" id="KW-0963">Cytoplasm</keyword>
<dbReference type="Pfam" id="PF01330">
    <property type="entry name" value="RuvA_N"/>
    <property type="match status" value="1"/>
</dbReference>
<dbReference type="GO" id="GO:0048476">
    <property type="term" value="C:Holliday junction resolvase complex"/>
    <property type="evidence" value="ECO:0007669"/>
    <property type="project" value="UniProtKB-UniRule"/>
</dbReference>
<keyword evidence="8" id="KW-0067">ATP-binding</keyword>